<evidence type="ECO:0008006" key="3">
    <source>
        <dbReference type="Google" id="ProtNLM"/>
    </source>
</evidence>
<sequence length="218" mass="25188">MTLQQELQLRLANVDRREIAQLMGYRPHRIDKCVERIQLQLTDPYLGLGKGRFDFKYSDEGFLRALCELVGLGLETYEDEIAGLRRELDERRQVFKSYVFVDTGFQRTTEPVFVLALSESRRRIYLDADTRMLPMDQQVSCVQKMVRDHFEACKGTLGIWGNIRRYLFVYEENEQLILTPDGIIVRETVKEEAVCAQLSSKGKVLSGVLLYNHAGNEG</sequence>
<dbReference type="Proteomes" id="UP001159257">
    <property type="component" value="Unassembled WGS sequence"/>
</dbReference>
<accession>A0ABY1S2B3</accession>
<gene>
    <name evidence="1" type="ORF">SAMN04487964_1124</name>
</gene>
<keyword evidence="2" id="KW-1185">Reference proteome</keyword>
<comment type="caution">
    <text evidence="1">The sequence shown here is derived from an EMBL/GenBank/DDBJ whole genome shotgun (WGS) entry which is preliminary data.</text>
</comment>
<dbReference type="EMBL" id="FXWV01000012">
    <property type="protein sequence ID" value="SMR76585.1"/>
    <property type="molecule type" value="Genomic_DNA"/>
</dbReference>
<organism evidence="1 2">
    <name type="scientific">Marinobacterium sediminicola</name>
    <dbReference type="NCBI Taxonomy" id="518898"/>
    <lineage>
        <taxon>Bacteria</taxon>
        <taxon>Pseudomonadati</taxon>
        <taxon>Pseudomonadota</taxon>
        <taxon>Gammaproteobacteria</taxon>
        <taxon>Oceanospirillales</taxon>
        <taxon>Oceanospirillaceae</taxon>
        <taxon>Marinobacterium</taxon>
    </lineage>
</organism>
<protein>
    <recommendedName>
        <fullName evidence="3">WYL domain-containing protein</fullName>
    </recommendedName>
</protein>
<dbReference type="RefSeq" id="WP_239040152.1">
    <property type="nucleotide sequence ID" value="NZ_BAAAEY010000008.1"/>
</dbReference>
<evidence type="ECO:0000313" key="2">
    <source>
        <dbReference type="Proteomes" id="UP001159257"/>
    </source>
</evidence>
<evidence type="ECO:0000313" key="1">
    <source>
        <dbReference type="EMBL" id="SMR76585.1"/>
    </source>
</evidence>
<reference evidence="1 2" key="1">
    <citation type="submission" date="2017-05" db="EMBL/GenBank/DDBJ databases">
        <authorList>
            <person name="Varghese N."/>
            <person name="Submissions S."/>
        </authorList>
    </citation>
    <scope>NUCLEOTIDE SEQUENCE [LARGE SCALE GENOMIC DNA]</scope>
    <source>
        <strain evidence="1 2">CGMCC 1.7287</strain>
    </source>
</reference>
<proteinExistence type="predicted"/>
<name>A0ABY1S2B3_9GAMM</name>